<feature type="domain" description="Gryzun putative trafficking through Golgi" evidence="2">
    <location>
        <begin position="672"/>
        <end position="1266"/>
    </location>
</feature>
<feature type="domain" description="Trafficking protein particle complex subunit 11" evidence="3">
    <location>
        <begin position="349"/>
        <end position="628"/>
    </location>
</feature>
<organism evidence="4 5">
    <name type="scientific">Trichoglossum hirsutum</name>
    <dbReference type="NCBI Taxonomy" id="265104"/>
    <lineage>
        <taxon>Eukaryota</taxon>
        <taxon>Fungi</taxon>
        <taxon>Dikarya</taxon>
        <taxon>Ascomycota</taxon>
        <taxon>Pezizomycotina</taxon>
        <taxon>Geoglossomycetes</taxon>
        <taxon>Geoglossales</taxon>
        <taxon>Geoglossaceae</taxon>
        <taxon>Trichoglossum</taxon>
    </lineage>
</organism>
<dbReference type="EMBL" id="JAGHQM010000247">
    <property type="protein sequence ID" value="KAH0563136.1"/>
    <property type="molecule type" value="Genomic_DNA"/>
</dbReference>
<sequence length="1270" mass="141970">MDVYPPDYLAHNLPLIVLSGLATSSQDPEPASYDYPLLQENGIRVTSNLPPVDSPNAGPLLRYFLELDASHTSWSARAYKDAVGSMRFRVRVVGRDIILPPRKANPPPESHPVPTSVAASTPRETHSPISPLSPSSALFPDGVMSPLWVTKHQHLLPSVFIAFFTLTADTNLSTLNDNQLKTEINDIKKSFAASLYKTRFVAVILSEKSILDAPDIDERLANIRRATGLDPKNSLFFLPPNSSPVELRTFVQSLSSTLQPLCIEYYRDLSKHARRKRNRGAIPLPTVPPTSGTSQTLAIHGWNVRYEFKLGVLAEFRQEMDAAGRSFEGAYEGLLGQDVFESIASWSSRWNEARLLADVIAIRILRCLLWNGQTTSAARRWRVHRDRMRDLVDRRGKGSANYGWEAWESRWATIMAELIQKSELPVFSIPDVPKGGEIASAPFVYSPPEKAFPVGERLPPWELLHHPGYWLSIATKHLYERRALAEAIPDEDRMPPDQTRPSARANKPNVYDTYLCPEPFIEYSLSRQDGVDHSALILESIRRTLYEFEQRAQTRTVERLKLELAQEEMRACNWGNALKILRPLWAEMSWRKEGWLDLVAEVGWATRECASHVGDGGHIIGPEWELMNNCFTPRPAWRYNLAKCLDGVETIKSKPAVVLRAGDIMSFLDTHRGPVSSSYAFKSAESHVGDLLASQLVVASSAQTGSVPVILSEIKISYDGSLKTVFLRHKAISESVGATEEPLTLVEVALHEASPSSDPLWPSGSQRTSKKVYLVGEADLSFRPGQVKIFRITAVMREAGDSRVVSATFSVAADLFDVDYVLAFDENDGTGAWWAETQGVLKKKRLGRERTGVVKVLPKPPKMQLRILDMKRQIYTNERVVINVEVLNEEDGETEASLEVRILGDFETAPTLSWTQDSEAPTQGKEPEGSEESLNELSVISLPGHVIGKLVPSAKTIETFSFHTTSIAVDYILEVKVLYHLLSDRDTPISKTLTVNLPVVGPFEANYDFSPRVHPDRWPSYFSMEDTIESGRDDDKGSTATSGIAQKWCLTARMASFAVENLLIEKVDLPVLSINGGVDCSIAHEDLDNTGSLEIAPNEIEEMRFLLDIKKFSLEDRRSATLDLALNIHWRRKDEGAELNRSTLAVPRLLVPSSEPRVLASVRYSTVTPSLIHLDFTIENPTMHLLTFNITMEASDQFAFSGPKLNALQILPISRHTIHYNLLPSVRGAWIQPQLKVVDRYFNKTLRVSATEGMRMDKTGILIWVDAAEH</sequence>
<proteinExistence type="predicted"/>
<evidence type="ECO:0000259" key="2">
    <source>
        <dbReference type="Pfam" id="PF07919"/>
    </source>
</evidence>
<reference evidence="4" key="1">
    <citation type="submission" date="2021-03" db="EMBL/GenBank/DDBJ databases">
        <title>Comparative genomics and phylogenomic investigation of the class Geoglossomycetes provide insights into ecological specialization and systematics.</title>
        <authorList>
            <person name="Melie T."/>
            <person name="Pirro S."/>
            <person name="Miller A.N."/>
            <person name="Quandt A."/>
        </authorList>
    </citation>
    <scope>NUCLEOTIDE SEQUENCE</scope>
    <source>
        <strain evidence="4">CAQ_001_2017</strain>
    </source>
</reference>
<feature type="region of interest" description="Disordered" evidence="1">
    <location>
        <begin position="913"/>
        <end position="934"/>
    </location>
</feature>
<evidence type="ECO:0000313" key="4">
    <source>
        <dbReference type="EMBL" id="KAH0563136.1"/>
    </source>
</evidence>
<gene>
    <name evidence="4" type="ORF">GP486_002291</name>
</gene>
<dbReference type="PANTHER" id="PTHR14374:SF0">
    <property type="entry name" value="TRAFFICKING PROTEIN PARTICLE COMPLEX SUBUNIT 11"/>
    <property type="match status" value="1"/>
</dbReference>
<dbReference type="InterPro" id="IPR012880">
    <property type="entry name" value="Gryzun"/>
</dbReference>
<protein>
    <submittedName>
        <fullName evidence="4">Uncharacterized protein</fullName>
    </submittedName>
</protein>
<keyword evidence="5" id="KW-1185">Reference proteome</keyword>
<dbReference type="Pfam" id="PF07919">
    <property type="entry name" value="Gryzun"/>
    <property type="match status" value="1"/>
</dbReference>
<evidence type="ECO:0000313" key="5">
    <source>
        <dbReference type="Proteomes" id="UP000750711"/>
    </source>
</evidence>
<feature type="region of interest" description="Disordered" evidence="1">
    <location>
        <begin position="99"/>
        <end position="133"/>
    </location>
</feature>
<dbReference type="Proteomes" id="UP000750711">
    <property type="component" value="Unassembled WGS sequence"/>
</dbReference>
<dbReference type="Pfam" id="PF11817">
    <property type="entry name" value="Foie-gras_1"/>
    <property type="match status" value="1"/>
</dbReference>
<evidence type="ECO:0000256" key="1">
    <source>
        <dbReference type="SAM" id="MobiDB-lite"/>
    </source>
</evidence>
<dbReference type="InterPro" id="IPR021773">
    <property type="entry name" value="TPC11"/>
</dbReference>
<evidence type="ECO:0000259" key="3">
    <source>
        <dbReference type="Pfam" id="PF11817"/>
    </source>
</evidence>
<name>A0A9P8RRU5_9PEZI</name>
<comment type="caution">
    <text evidence="4">The sequence shown here is derived from an EMBL/GenBank/DDBJ whole genome shotgun (WGS) entry which is preliminary data.</text>
</comment>
<dbReference type="PANTHER" id="PTHR14374">
    <property type="entry name" value="FOIE GRAS"/>
    <property type="match status" value="1"/>
</dbReference>
<accession>A0A9P8RRU5</accession>
<dbReference type="AlphaFoldDB" id="A0A9P8RRU5"/>